<evidence type="ECO:0000313" key="2">
    <source>
        <dbReference type="Proteomes" id="UP000059680"/>
    </source>
</evidence>
<reference evidence="2" key="1">
    <citation type="journal article" date="2005" name="Nature">
        <title>The map-based sequence of the rice genome.</title>
        <authorList>
            <consortium name="International rice genome sequencing project (IRGSP)"/>
            <person name="Matsumoto T."/>
            <person name="Wu J."/>
            <person name="Kanamori H."/>
            <person name="Katayose Y."/>
            <person name="Fujisawa M."/>
            <person name="Namiki N."/>
            <person name="Mizuno H."/>
            <person name="Yamamoto K."/>
            <person name="Antonio B.A."/>
            <person name="Baba T."/>
            <person name="Sakata K."/>
            <person name="Nagamura Y."/>
            <person name="Aoki H."/>
            <person name="Arikawa K."/>
            <person name="Arita K."/>
            <person name="Bito T."/>
            <person name="Chiden Y."/>
            <person name="Fujitsuka N."/>
            <person name="Fukunaka R."/>
            <person name="Hamada M."/>
            <person name="Harada C."/>
            <person name="Hayashi A."/>
            <person name="Hijishita S."/>
            <person name="Honda M."/>
            <person name="Hosokawa S."/>
            <person name="Ichikawa Y."/>
            <person name="Idonuma A."/>
            <person name="Iijima M."/>
            <person name="Ikeda M."/>
            <person name="Ikeno M."/>
            <person name="Ito K."/>
            <person name="Ito S."/>
            <person name="Ito T."/>
            <person name="Ito Y."/>
            <person name="Ito Y."/>
            <person name="Iwabuchi A."/>
            <person name="Kamiya K."/>
            <person name="Karasawa W."/>
            <person name="Kurita K."/>
            <person name="Katagiri S."/>
            <person name="Kikuta A."/>
            <person name="Kobayashi H."/>
            <person name="Kobayashi N."/>
            <person name="Machita K."/>
            <person name="Maehara T."/>
            <person name="Masukawa M."/>
            <person name="Mizubayashi T."/>
            <person name="Mukai Y."/>
            <person name="Nagasaki H."/>
            <person name="Nagata Y."/>
            <person name="Naito S."/>
            <person name="Nakashima M."/>
            <person name="Nakama Y."/>
            <person name="Nakamichi Y."/>
            <person name="Nakamura M."/>
            <person name="Meguro A."/>
            <person name="Negishi M."/>
            <person name="Ohta I."/>
            <person name="Ohta T."/>
            <person name="Okamoto M."/>
            <person name="Ono N."/>
            <person name="Saji S."/>
            <person name="Sakaguchi M."/>
            <person name="Sakai K."/>
            <person name="Shibata M."/>
            <person name="Shimokawa T."/>
            <person name="Song J."/>
            <person name="Takazaki Y."/>
            <person name="Terasawa K."/>
            <person name="Tsugane M."/>
            <person name="Tsuji K."/>
            <person name="Ueda S."/>
            <person name="Waki K."/>
            <person name="Yamagata H."/>
            <person name="Yamamoto M."/>
            <person name="Yamamoto S."/>
            <person name="Yamane H."/>
            <person name="Yoshiki S."/>
            <person name="Yoshihara R."/>
            <person name="Yukawa K."/>
            <person name="Zhong H."/>
            <person name="Yano M."/>
            <person name="Yuan Q."/>
            <person name="Ouyang S."/>
            <person name="Liu J."/>
            <person name="Jones K.M."/>
            <person name="Gansberger K."/>
            <person name="Moffat K."/>
            <person name="Hill J."/>
            <person name="Bera J."/>
            <person name="Fadrosh D."/>
            <person name="Jin S."/>
            <person name="Johri S."/>
            <person name="Kim M."/>
            <person name="Overton L."/>
            <person name="Reardon M."/>
            <person name="Tsitrin T."/>
            <person name="Vuong H."/>
            <person name="Weaver B."/>
            <person name="Ciecko A."/>
            <person name="Tallon L."/>
            <person name="Jackson J."/>
            <person name="Pai G."/>
            <person name="Aken S.V."/>
            <person name="Utterback T."/>
            <person name="Reidmuller S."/>
            <person name="Feldblyum T."/>
            <person name="Hsiao J."/>
            <person name="Zismann V."/>
            <person name="Iobst S."/>
            <person name="de Vazeille A.R."/>
            <person name="Buell C.R."/>
            <person name="Ying K."/>
            <person name="Li Y."/>
            <person name="Lu T."/>
            <person name="Huang Y."/>
            <person name="Zhao Q."/>
            <person name="Feng Q."/>
            <person name="Zhang L."/>
            <person name="Zhu J."/>
            <person name="Weng Q."/>
            <person name="Mu J."/>
            <person name="Lu Y."/>
            <person name="Fan D."/>
            <person name="Liu Y."/>
            <person name="Guan J."/>
            <person name="Zhang Y."/>
            <person name="Yu S."/>
            <person name="Liu X."/>
            <person name="Zhang Y."/>
            <person name="Hong G."/>
            <person name="Han B."/>
            <person name="Choisne N."/>
            <person name="Demange N."/>
            <person name="Orjeda G."/>
            <person name="Samain S."/>
            <person name="Cattolico L."/>
            <person name="Pelletier E."/>
            <person name="Couloux A."/>
            <person name="Segurens B."/>
            <person name="Wincker P."/>
            <person name="D'Hont A."/>
            <person name="Scarpelli C."/>
            <person name="Weissenbach J."/>
            <person name="Salanoubat M."/>
            <person name="Quetier F."/>
            <person name="Yu Y."/>
            <person name="Kim H.R."/>
            <person name="Rambo T."/>
            <person name="Currie J."/>
            <person name="Collura K."/>
            <person name="Luo M."/>
            <person name="Yang T."/>
            <person name="Ammiraju J.S.S."/>
            <person name="Engler F."/>
            <person name="Soderlund C."/>
            <person name="Wing R.A."/>
            <person name="Palmer L.E."/>
            <person name="de la Bastide M."/>
            <person name="Spiegel L."/>
            <person name="Nascimento L."/>
            <person name="Zutavern T."/>
            <person name="O'Shaughnessy A."/>
            <person name="Dike S."/>
            <person name="Dedhia N."/>
            <person name="Preston R."/>
            <person name="Balija V."/>
            <person name="McCombie W.R."/>
            <person name="Chow T."/>
            <person name="Chen H."/>
            <person name="Chung M."/>
            <person name="Chen C."/>
            <person name="Shaw J."/>
            <person name="Wu H."/>
            <person name="Hsiao K."/>
            <person name="Chao Y."/>
            <person name="Chu M."/>
            <person name="Cheng C."/>
            <person name="Hour A."/>
            <person name="Lee P."/>
            <person name="Lin S."/>
            <person name="Lin Y."/>
            <person name="Liou J."/>
            <person name="Liu S."/>
            <person name="Hsing Y."/>
            <person name="Raghuvanshi S."/>
            <person name="Mohanty A."/>
            <person name="Bharti A.K."/>
            <person name="Gaur A."/>
            <person name="Gupta V."/>
            <person name="Kumar D."/>
            <person name="Ravi V."/>
            <person name="Vij S."/>
            <person name="Kapur A."/>
            <person name="Khurana P."/>
            <person name="Khurana P."/>
            <person name="Khurana J.P."/>
            <person name="Tyagi A.K."/>
            <person name="Gaikwad K."/>
            <person name="Singh A."/>
            <person name="Dalal V."/>
            <person name="Srivastava S."/>
            <person name="Dixit A."/>
            <person name="Pal A.K."/>
            <person name="Ghazi I.A."/>
            <person name="Yadav M."/>
            <person name="Pandit A."/>
            <person name="Bhargava A."/>
            <person name="Sureshbabu K."/>
            <person name="Batra K."/>
            <person name="Sharma T.R."/>
            <person name="Mohapatra T."/>
            <person name="Singh N.K."/>
            <person name="Messing J."/>
            <person name="Nelson A.B."/>
            <person name="Fuks G."/>
            <person name="Kavchok S."/>
            <person name="Keizer G."/>
            <person name="Linton E."/>
            <person name="Llaca V."/>
            <person name="Song R."/>
            <person name="Tanyolac B."/>
            <person name="Young S."/>
            <person name="Ho-Il K."/>
            <person name="Hahn J.H."/>
            <person name="Sangsakoo G."/>
            <person name="Vanavichit A."/>
            <person name="de Mattos Luiz.A.T."/>
            <person name="Zimmer P.D."/>
            <person name="Malone G."/>
            <person name="Dellagostin O."/>
            <person name="de Oliveira A.C."/>
            <person name="Bevan M."/>
            <person name="Bancroft I."/>
            <person name="Minx P."/>
            <person name="Cordum H."/>
            <person name="Wilson R."/>
            <person name="Cheng Z."/>
            <person name="Jin W."/>
            <person name="Jiang J."/>
            <person name="Leong S.A."/>
            <person name="Iwama H."/>
            <person name="Gojobori T."/>
            <person name="Itoh T."/>
            <person name="Niimura Y."/>
            <person name="Fujii Y."/>
            <person name="Habara T."/>
            <person name="Sakai H."/>
            <person name="Sato Y."/>
            <person name="Wilson G."/>
            <person name="Kumar K."/>
            <person name="McCouch S."/>
            <person name="Juretic N."/>
            <person name="Hoen D."/>
            <person name="Wright S."/>
            <person name="Bruskiewich R."/>
            <person name="Bureau T."/>
            <person name="Miyao A."/>
            <person name="Hirochika H."/>
            <person name="Nishikawa T."/>
            <person name="Kadowaki K."/>
            <person name="Sugiura M."/>
            <person name="Burr B."/>
            <person name="Sasaki T."/>
        </authorList>
    </citation>
    <scope>NUCLEOTIDE SEQUENCE [LARGE SCALE GENOMIC DNA]</scope>
    <source>
        <strain evidence="2">cv. Nipponbare</strain>
    </source>
</reference>
<name>A0A0P0X4V0_ORYSJ</name>
<dbReference type="OMA" id="QVNIFIA"/>
<accession>A0A0P0X4V0</accession>
<reference evidence="1 2" key="2">
    <citation type="journal article" date="2013" name="Plant Cell Physiol.">
        <title>Rice Annotation Project Database (RAP-DB): an integrative and interactive database for rice genomics.</title>
        <authorList>
            <person name="Sakai H."/>
            <person name="Lee S.S."/>
            <person name="Tanaka T."/>
            <person name="Numa H."/>
            <person name="Kim J."/>
            <person name="Kawahara Y."/>
            <person name="Wakimoto H."/>
            <person name="Yang C.C."/>
            <person name="Iwamoto M."/>
            <person name="Abe T."/>
            <person name="Yamada Y."/>
            <person name="Muto A."/>
            <person name="Inokuchi H."/>
            <person name="Ikemura T."/>
            <person name="Matsumoto T."/>
            <person name="Sasaki T."/>
            <person name="Itoh T."/>
        </authorList>
    </citation>
    <scope>NUCLEOTIDE SEQUENCE [LARGE SCALE GENOMIC DNA]</scope>
    <source>
        <strain evidence="2">cv. Nipponbare</strain>
    </source>
</reference>
<gene>
    <name evidence="1" type="ordered locus">Os07g0296000</name>
    <name evidence="1" type="ORF">OSNPB_070296000</name>
</gene>
<feature type="non-terminal residue" evidence="1">
    <location>
        <position position="1"/>
    </location>
</feature>
<sequence>LPPNTYVKRTSTTAASRMGTDLVIRLINNVVPLYSGSYLSPREGGKLMPRRANVIFTEAQVNIFIAITKCVYCENLIEMTWVSQPVLSKNLGNARTPLAADNVTFRAHGD</sequence>
<keyword evidence="2" id="KW-1185">Reference proteome</keyword>
<protein>
    <submittedName>
        <fullName evidence="1">Os07g0296000 protein</fullName>
    </submittedName>
</protein>
<reference evidence="1 2" key="3">
    <citation type="journal article" date="2013" name="Rice">
        <title>Improvement of the Oryza sativa Nipponbare reference genome using next generation sequence and optical map data.</title>
        <authorList>
            <person name="Kawahara Y."/>
            <person name="de la Bastide M."/>
            <person name="Hamilton J.P."/>
            <person name="Kanamori H."/>
            <person name="McCombie W.R."/>
            <person name="Ouyang S."/>
            <person name="Schwartz D.C."/>
            <person name="Tanaka T."/>
            <person name="Wu J."/>
            <person name="Zhou S."/>
            <person name="Childs K.L."/>
            <person name="Davidson R.M."/>
            <person name="Lin H."/>
            <person name="Quesada-Ocampo L."/>
            <person name="Vaillancourt B."/>
            <person name="Sakai H."/>
            <person name="Lee S.S."/>
            <person name="Kim J."/>
            <person name="Numa H."/>
            <person name="Itoh T."/>
            <person name="Buell C.R."/>
            <person name="Matsumoto T."/>
        </authorList>
    </citation>
    <scope>NUCLEOTIDE SEQUENCE [LARGE SCALE GENOMIC DNA]</scope>
    <source>
        <strain evidence="2">cv. Nipponbare</strain>
    </source>
</reference>
<dbReference type="Proteomes" id="UP000059680">
    <property type="component" value="Chromosome 7"/>
</dbReference>
<proteinExistence type="predicted"/>
<dbReference type="AlphaFoldDB" id="A0A0P0X4V0"/>
<dbReference type="ExpressionAtlas" id="A0A0P0X4V0">
    <property type="expression patterns" value="baseline and differential"/>
</dbReference>
<evidence type="ECO:0000313" key="1">
    <source>
        <dbReference type="EMBL" id="BAT01055.1"/>
    </source>
</evidence>
<dbReference type="EMBL" id="AP014963">
    <property type="protein sequence ID" value="BAT01055.1"/>
    <property type="molecule type" value="Genomic_DNA"/>
</dbReference>
<organism evidence="1 2">
    <name type="scientific">Oryza sativa subsp. japonica</name>
    <name type="common">Rice</name>
    <dbReference type="NCBI Taxonomy" id="39947"/>
    <lineage>
        <taxon>Eukaryota</taxon>
        <taxon>Viridiplantae</taxon>
        <taxon>Streptophyta</taxon>
        <taxon>Embryophyta</taxon>
        <taxon>Tracheophyta</taxon>
        <taxon>Spermatophyta</taxon>
        <taxon>Magnoliopsida</taxon>
        <taxon>Liliopsida</taxon>
        <taxon>Poales</taxon>
        <taxon>Poaceae</taxon>
        <taxon>BOP clade</taxon>
        <taxon>Oryzoideae</taxon>
        <taxon>Oryzeae</taxon>
        <taxon>Oryzinae</taxon>
        <taxon>Oryza</taxon>
        <taxon>Oryza sativa</taxon>
    </lineage>
</organism>